<keyword evidence="2 5" id="KW-0812">Transmembrane</keyword>
<reference evidence="7" key="1">
    <citation type="submission" date="2021-02" db="EMBL/GenBank/DDBJ databases">
        <authorList>
            <person name="Nowell W R."/>
        </authorList>
    </citation>
    <scope>NUCLEOTIDE SEQUENCE</scope>
    <source>
        <strain evidence="7">Ploen Becks lab</strain>
    </source>
</reference>
<dbReference type="InterPro" id="IPR036259">
    <property type="entry name" value="MFS_trans_sf"/>
</dbReference>
<comment type="caution">
    <text evidence="7">The sequence shown here is derived from an EMBL/GenBank/DDBJ whole genome shotgun (WGS) entry which is preliminary data.</text>
</comment>
<feature type="domain" description="Major facilitator superfamily (MFS) profile" evidence="6">
    <location>
        <begin position="87"/>
        <end position="502"/>
    </location>
</feature>
<name>A0A813M3F3_9BILA</name>
<dbReference type="PANTHER" id="PTHR10924">
    <property type="entry name" value="MAJOR FACILITATOR SUPERFAMILY PROTEIN-RELATED"/>
    <property type="match status" value="1"/>
</dbReference>
<feature type="transmembrane region" description="Helical" evidence="5">
    <location>
        <begin position="358"/>
        <end position="380"/>
    </location>
</feature>
<dbReference type="InterPro" id="IPR049680">
    <property type="entry name" value="FLVCR1-2_SLC49-like"/>
</dbReference>
<feature type="transmembrane region" description="Helical" evidence="5">
    <location>
        <begin position="411"/>
        <end position="431"/>
    </location>
</feature>
<evidence type="ECO:0000256" key="1">
    <source>
        <dbReference type="ARBA" id="ARBA00004141"/>
    </source>
</evidence>
<dbReference type="CDD" id="cd17398">
    <property type="entry name" value="MFS_FLVCR_like"/>
    <property type="match status" value="1"/>
</dbReference>
<proteinExistence type="predicted"/>
<dbReference type="GO" id="GO:0016020">
    <property type="term" value="C:membrane"/>
    <property type="evidence" value="ECO:0007669"/>
    <property type="project" value="UniProtKB-SubCell"/>
</dbReference>
<feature type="transmembrane region" description="Helical" evidence="5">
    <location>
        <begin position="219"/>
        <end position="238"/>
    </location>
</feature>
<dbReference type="Proteomes" id="UP000663879">
    <property type="component" value="Unassembled WGS sequence"/>
</dbReference>
<dbReference type="AlphaFoldDB" id="A0A813M3F3"/>
<evidence type="ECO:0000313" key="8">
    <source>
        <dbReference type="Proteomes" id="UP000663879"/>
    </source>
</evidence>
<evidence type="ECO:0000256" key="3">
    <source>
        <dbReference type="ARBA" id="ARBA00022989"/>
    </source>
</evidence>
<comment type="subcellular location">
    <subcellularLocation>
        <location evidence="1">Membrane</location>
        <topology evidence="1">Multi-pass membrane protein</topology>
    </subcellularLocation>
</comment>
<evidence type="ECO:0000313" key="7">
    <source>
        <dbReference type="EMBL" id="CAF0708928.1"/>
    </source>
</evidence>
<feature type="transmembrane region" description="Helical" evidence="5">
    <location>
        <begin position="85"/>
        <end position="103"/>
    </location>
</feature>
<dbReference type="EMBL" id="CAJNOC010000038">
    <property type="protein sequence ID" value="CAF0708928.1"/>
    <property type="molecule type" value="Genomic_DNA"/>
</dbReference>
<feature type="transmembrane region" description="Helical" evidence="5">
    <location>
        <begin position="477"/>
        <end position="497"/>
    </location>
</feature>
<sequence>MLRPGVSLLSLRPSGSSLDIRAVSSDQLNDKLYLLVHSNNESTANQIITSQTNSAVNNTGSKIQIIYDKIESTEKDEIKTYGKRWLILLIFSFISLLSSFNWIEYNIVQDVVIFYFNSSLPDDEIDKIDAVNWFSMVYMLCYIPLVFPAMFLLERKGLKLSCTLGAFLTFLGSVIKCFSVRPDLFLVAMTGQTLCAIAQAFTLGVPARLSALWFGPNEIGLATSIGVFGNQLGTAIGFVIPPRLIDKNDKIEIIEKNFYLMFITVALLCAIFFVLLISDHPNKPPSKAQLEIRKSHNLRQENNDFKIFKLSLVNLFKNSNYCLILISYGINTGVYYSISTLLNLTISKYHPNENENIGVIGLILVTSGLVGAVISGFILDRTKQFKWTTLVIYVCSFAAMILFSFTLKFSIWVIFLTTFLLGFFMTGYLPVGFELAAEVTYPVSEGTSCGLLNTSAQIFGILFTYVQGHIIVKRGPFYGNLFLILALFIGTILTALVKPDFKRQKAVDMVIKQIEEQEPMS</sequence>
<keyword evidence="4 5" id="KW-0472">Membrane</keyword>
<dbReference type="InterPro" id="IPR020846">
    <property type="entry name" value="MFS_dom"/>
</dbReference>
<keyword evidence="3 5" id="KW-1133">Transmembrane helix</keyword>
<evidence type="ECO:0000259" key="6">
    <source>
        <dbReference type="PROSITE" id="PS50850"/>
    </source>
</evidence>
<dbReference type="GO" id="GO:0020037">
    <property type="term" value="F:heme binding"/>
    <property type="evidence" value="ECO:0007669"/>
    <property type="project" value="TreeGrafter"/>
</dbReference>
<evidence type="ECO:0000256" key="2">
    <source>
        <dbReference type="ARBA" id="ARBA00022692"/>
    </source>
</evidence>
<feature type="transmembrane region" description="Helical" evidence="5">
    <location>
        <begin position="319"/>
        <end position="338"/>
    </location>
</feature>
<dbReference type="Pfam" id="PF07690">
    <property type="entry name" value="MFS_1"/>
    <property type="match status" value="1"/>
</dbReference>
<feature type="transmembrane region" description="Helical" evidence="5">
    <location>
        <begin position="130"/>
        <end position="153"/>
    </location>
</feature>
<keyword evidence="8" id="KW-1185">Reference proteome</keyword>
<dbReference type="PANTHER" id="PTHR10924:SF4">
    <property type="entry name" value="GH15861P"/>
    <property type="match status" value="1"/>
</dbReference>
<organism evidence="7 8">
    <name type="scientific">Brachionus calyciflorus</name>
    <dbReference type="NCBI Taxonomy" id="104777"/>
    <lineage>
        <taxon>Eukaryota</taxon>
        <taxon>Metazoa</taxon>
        <taxon>Spiralia</taxon>
        <taxon>Gnathifera</taxon>
        <taxon>Rotifera</taxon>
        <taxon>Eurotatoria</taxon>
        <taxon>Monogononta</taxon>
        <taxon>Pseudotrocha</taxon>
        <taxon>Ploima</taxon>
        <taxon>Brachionidae</taxon>
        <taxon>Brachionus</taxon>
    </lineage>
</organism>
<dbReference type="Gene3D" id="1.20.1250.20">
    <property type="entry name" value="MFS general substrate transporter like domains"/>
    <property type="match status" value="2"/>
</dbReference>
<protein>
    <recommendedName>
        <fullName evidence="6">Major facilitator superfamily (MFS) profile domain-containing protein</fullName>
    </recommendedName>
</protein>
<dbReference type="PROSITE" id="PS50850">
    <property type="entry name" value="MFS"/>
    <property type="match status" value="1"/>
</dbReference>
<dbReference type="GO" id="GO:0097037">
    <property type="term" value="P:heme export"/>
    <property type="evidence" value="ECO:0007669"/>
    <property type="project" value="TreeGrafter"/>
</dbReference>
<evidence type="ECO:0000256" key="5">
    <source>
        <dbReference type="SAM" id="Phobius"/>
    </source>
</evidence>
<accession>A0A813M3F3</accession>
<dbReference type="OrthoDB" id="422206at2759"/>
<feature type="transmembrane region" description="Helical" evidence="5">
    <location>
        <begin position="387"/>
        <end position="405"/>
    </location>
</feature>
<dbReference type="SUPFAM" id="SSF103473">
    <property type="entry name" value="MFS general substrate transporter"/>
    <property type="match status" value="1"/>
</dbReference>
<feature type="transmembrane region" description="Helical" evidence="5">
    <location>
        <begin position="160"/>
        <end position="178"/>
    </location>
</feature>
<gene>
    <name evidence="7" type="ORF">OXX778_LOCUS707</name>
</gene>
<evidence type="ECO:0000256" key="4">
    <source>
        <dbReference type="ARBA" id="ARBA00023136"/>
    </source>
</evidence>
<dbReference type="GO" id="GO:0015232">
    <property type="term" value="F:heme transmembrane transporter activity"/>
    <property type="evidence" value="ECO:0007669"/>
    <property type="project" value="TreeGrafter"/>
</dbReference>
<dbReference type="InterPro" id="IPR011701">
    <property type="entry name" value="MFS"/>
</dbReference>
<feature type="transmembrane region" description="Helical" evidence="5">
    <location>
        <begin position="258"/>
        <end position="277"/>
    </location>
</feature>